<sequence length="212" mass="22754">MLSCFPAWAPDTLPERPLRIAMLPAKVWEGADTATRSVIERMADAISATGDTVIDLPDAAPFLEMIEAQKVVMGYEIPRALSWELETHPDLLSDELREFCEVSLDITHLAYAQALEVADRFRLMARGLFAEIDAIMGPAAAQLAPEGLSWTGDPFVNRIWSLSKLPAVALPSAAAENGLKGSVQLNAGAGQDAKLCAIAARYAPLAAEVRPG</sequence>
<accession>A0A2T6A054</accession>
<dbReference type="Gene3D" id="3.90.1300.10">
    <property type="entry name" value="Amidase signature (AS) domain"/>
    <property type="match status" value="1"/>
</dbReference>
<reference evidence="2 3" key="1">
    <citation type="submission" date="2018-04" db="EMBL/GenBank/DDBJ databases">
        <title>Genomic Encyclopedia of Archaeal and Bacterial Type Strains, Phase II (KMG-II): from individual species to whole genera.</title>
        <authorList>
            <person name="Goeker M."/>
        </authorList>
    </citation>
    <scope>NUCLEOTIDE SEQUENCE [LARGE SCALE GENOMIC DNA]</scope>
    <source>
        <strain evidence="2 3">DSM 29329</strain>
    </source>
</reference>
<comment type="caution">
    <text evidence="2">The sequence shown here is derived from an EMBL/GenBank/DDBJ whole genome shotgun (WGS) entry which is preliminary data.</text>
</comment>
<feature type="domain" description="Amidase" evidence="1">
    <location>
        <begin position="15"/>
        <end position="196"/>
    </location>
</feature>
<dbReference type="SUPFAM" id="SSF75304">
    <property type="entry name" value="Amidase signature (AS) enzymes"/>
    <property type="match status" value="1"/>
</dbReference>
<proteinExistence type="predicted"/>
<name>A0A2T6A054_9RHOB</name>
<dbReference type="Pfam" id="PF01425">
    <property type="entry name" value="Amidase"/>
    <property type="match status" value="1"/>
</dbReference>
<protein>
    <submittedName>
        <fullName evidence="2">Amidase</fullName>
    </submittedName>
</protein>
<dbReference type="EMBL" id="QBKN01000052">
    <property type="protein sequence ID" value="PTX37173.1"/>
    <property type="molecule type" value="Genomic_DNA"/>
</dbReference>
<organism evidence="2 3">
    <name type="scientific">Allosediminivita pacifica</name>
    <dbReference type="NCBI Taxonomy" id="1267769"/>
    <lineage>
        <taxon>Bacteria</taxon>
        <taxon>Pseudomonadati</taxon>
        <taxon>Pseudomonadota</taxon>
        <taxon>Alphaproteobacteria</taxon>
        <taxon>Rhodobacterales</taxon>
        <taxon>Paracoccaceae</taxon>
        <taxon>Allosediminivita</taxon>
    </lineage>
</organism>
<dbReference type="InterPro" id="IPR023631">
    <property type="entry name" value="Amidase_dom"/>
</dbReference>
<evidence type="ECO:0000259" key="1">
    <source>
        <dbReference type="Pfam" id="PF01425"/>
    </source>
</evidence>
<dbReference type="AlphaFoldDB" id="A0A2T6A054"/>
<evidence type="ECO:0000313" key="2">
    <source>
        <dbReference type="EMBL" id="PTX37173.1"/>
    </source>
</evidence>
<evidence type="ECO:0000313" key="3">
    <source>
        <dbReference type="Proteomes" id="UP000244069"/>
    </source>
</evidence>
<dbReference type="InterPro" id="IPR036928">
    <property type="entry name" value="AS_sf"/>
</dbReference>
<dbReference type="Proteomes" id="UP000244069">
    <property type="component" value="Unassembled WGS sequence"/>
</dbReference>
<keyword evidence="3" id="KW-1185">Reference proteome</keyword>
<gene>
    <name evidence="2" type="ORF">C8N44_1529</name>
</gene>